<evidence type="ECO:0000313" key="2">
    <source>
        <dbReference type="EMBL" id="OEJ85169.1"/>
    </source>
</evidence>
<dbReference type="InParanoid" id="A0A1E5RE38"/>
<evidence type="ECO:0000313" key="3">
    <source>
        <dbReference type="Proteomes" id="UP000095728"/>
    </source>
</evidence>
<name>A0A1E5RE38_9ASCO</name>
<dbReference type="GO" id="GO:0031428">
    <property type="term" value="C:box C/D methylation guide snoRNP complex"/>
    <property type="evidence" value="ECO:0007669"/>
    <property type="project" value="TreeGrafter"/>
</dbReference>
<accession>A0A1E5RE38</accession>
<proteinExistence type="predicted"/>
<keyword evidence="3" id="KW-1185">Reference proteome</keyword>
<feature type="domain" description="Swiss Army Knife RNA repair protein HAD" evidence="1">
    <location>
        <begin position="70"/>
        <end position="294"/>
    </location>
</feature>
<dbReference type="GO" id="GO:1990259">
    <property type="term" value="F:histone H2AQ104 methyltransferase activity"/>
    <property type="evidence" value="ECO:0007669"/>
    <property type="project" value="TreeGrafter"/>
</dbReference>
<dbReference type="GO" id="GO:0008649">
    <property type="term" value="F:rRNA methyltransferase activity"/>
    <property type="evidence" value="ECO:0007669"/>
    <property type="project" value="TreeGrafter"/>
</dbReference>
<dbReference type="PANTHER" id="PTHR10335">
    <property type="entry name" value="RRNA 2-O-METHYLTRANSFERASE FIBRILLARIN"/>
    <property type="match status" value="1"/>
</dbReference>
<evidence type="ECO:0000259" key="1">
    <source>
        <dbReference type="Pfam" id="PF10307"/>
    </source>
</evidence>
<gene>
    <name evidence="2" type="ORF">AWRI3579_g1687</name>
</gene>
<dbReference type="GO" id="GO:0000494">
    <property type="term" value="P:box C/D sno(s)RNA 3'-end processing"/>
    <property type="evidence" value="ECO:0007669"/>
    <property type="project" value="TreeGrafter"/>
</dbReference>
<dbReference type="GO" id="GO:0003723">
    <property type="term" value="F:RNA binding"/>
    <property type="evidence" value="ECO:0007669"/>
    <property type="project" value="TreeGrafter"/>
</dbReference>
<protein>
    <recommendedName>
        <fullName evidence="1">Swiss Army Knife RNA repair protein HAD domain-containing protein</fullName>
    </recommendedName>
</protein>
<dbReference type="OrthoDB" id="5596992at2759"/>
<reference evidence="3" key="1">
    <citation type="journal article" date="2016" name="Genome Announc.">
        <title>Genome sequences of three species of Hanseniaspora isolated from spontaneous wine fermentations.</title>
        <authorList>
            <person name="Sternes P.R."/>
            <person name="Lee D."/>
            <person name="Kutyna D.R."/>
            <person name="Borneman A.R."/>
        </authorList>
    </citation>
    <scope>NUCLEOTIDE SEQUENCE [LARGE SCALE GENOMIC DNA]</scope>
    <source>
        <strain evidence="3">AWRI3579</strain>
    </source>
</reference>
<dbReference type="EMBL" id="LPNM01000007">
    <property type="protein sequence ID" value="OEJ85169.1"/>
    <property type="molecule type" value="Genomic_DNA"/>
</dbReference>
<dbReference type="PANTHER" id="PTHR10335:SF23">
    <property type="entry name" value="OB FOLD-CONTAINING PROTEIN, NUCLEIC ACID BINDING"/>
    <property type="match status" value="1"/>
</dbReference>
<dbReference type="AlphaFoldDB" id="A0A1E5RE38"/>
<comment type="caution">
    <text evidence="2">The sequence shown here is derived from an EMBL/GenBank/DDBJ whole genome shotgun (WGS) entry which is preliminary data.</text>
</comment>
<dbReference type="GO" id="GO:0032040">
    <property type="term" value="C:small-subunit processome"/>
    <property type="evidence" value="ECO:0007669"/>
    <property type="project" value="TreeGrafter"/>
</dbReference>
<dbReference type="InterPro" id="IPR018812">
    <property type="entry name" value="SAK_HAD"/>
</dbReference>
<dbReference type="Proteomes" id="UP000095728">
    <property type="component" value="Unassembled WGS sequence"/>
</dbReference>
<organism evidence="2 3">
    <name type="scientific">Hanseniaspora osmophila</name>
    <dbReference type="NCBI Taxonomy" id="56408"/>
    <lineage>
        <taxon>Eukaryota</taxon>
        <taxon>Fungi</taxon>
        <taxon>Dikarya</taxon>
        <taxon>Ascomycota</taxon>
        <taxon>Saccharomycotina</taxon>
        <taxon>Saccharomycetes</taxon>
        <taxon>Saccharomycodales</taxon>
        <taxon>Saccharomycodaceae</taxon>
        <taxon>Hanseniaspora</taxon>
    </lineage>
</organism>
<dbReference type="Pfam" id="PF10307">
    <property type="entry name" value="HAD_SAK_1"/>
    <property type="match status" value="1"/>
</dbReference>
<sequence length="536" mass="62750">MHKRRKLQTLKGKPEDQETKSFLQINLTMSPAEVIEKYHSLPNVEPKTLVDPKKIKTINIFDFDNTLFNSPAPNPHIIEPYSLNVLSYPYHLHTGGWWCQPSYLNALVDEWLEDRRHLEKSGIECSVKHNYQDEQCQCDECKIDRKYWNPHTCRLLHESSLQEDNTLTLIMTGRRNDRFAPVMEKVFANTIFKRRIHVNGVFLKDPTFSSTMAYKTQVLSDLLLTFKPQLLVMYDDRPSQIKGFKSFLYDFRRSNESKLPYFRYEVVLVPRLVRYLSAYKERLLLEQEIKEHNEISQKQALHDRLNNSNGSSSLDDEAGKLHEIQFDQLQIVDKNIKAYHFLQPLYKKKLVSKTKELLQEKFPESELSFNENELVFEPIGIRLHNESREEFSKHIMLLDAYTTKHDVPNPSKLQLLTDSSNAFYTTGYEEPIEWTLTKLNVAKDMNYIYYTCEPVTPNLATELQPAVPGLIVAYKKKYVESLNNNDIMLSEEDTAKKENYTVIDLNSSDLSNTIITHFGYKFEIHVDETPEKKSVQ</sequence>